<gene>
    <name evidence="2" type="ORF">ACFQ1S_18460</name>
</gene>
<proteinExistence type="predicted"/>
<organism evidence="2 3">
    <name type="scientific">Kibdelosporangium lantanae</name>
    <dbReference type="NCBI Taxonomy" id="1497396"/>
    <lineage>
        <taxon>Bacteria</taxon>
        <taxon>Bacillati</taxon>
        <taxon>Actinomycetota</taxon>
        <taxon>Actinomycetes</taxon>
        <taxon>Pseudonocardiales</taxon>
        <taxon>Pseudonocardiaceae</taxon>
        <taxon>Kibdelosporangium</taxon>
    </lineage>
</organism>
<dbReference type="EMBL" id="JBHTIS010001049">
    <property type="protein sequence ID" value="MFD1047384.1"/>
    <property type="molecule type" value="Genomic_DNA"/>
</dbReference>
<protein>
    <submittedName>
        <fullName evidence="2">FAD-binding protein</fullName>
    </submittedName>
</protein>
<name>A0ABW3MCQ7_9PSEU</name>
<dbReference type="Gene3D" id="3.30.43.10">
    <property type="entry name" value="Uridine Diphospho-n-acetylenolpyruvylglucosamine Reductase, domain 2"/>
    <property type="match status" value="1"/>
</dbReference>
<evidence type="ECO:0000256" key="1">
    <source>
        <dbReference type="ARBA" id="ARBA00023002"/>
    </source>
</evidence>
<dbReference type="InterPro" id="IPR010031">
    <property type="entry name" value="FAD_lactone_oxidase-like"/>
</dbReference>
<dbReference type="InterPro" id="IPR036318">
    <property type="entry name" value="FAD-bd_PCMH-like_sf"/>
</dbReference>
<dbReference type="SUPFAM" id="SSF56176">
    <property type="entry name" value="FAD-binding/transporter-associated domain-like"/>
    <property type="match status" value="1"/>
</dbReference>
<keyword evidence="1" id="KW-0560">Oxidoreductase</keyword>
<evidence type="ECO:0000313" key="2">
    <source>
        <dbReference type="EMBL" id="MFD1047384.1"/>
    </source>
</evidence>
<evidence type="ECO:0000313" key="3">
    <source>
        <dbReference type="Proteomes" id="UP001597045"/>
    </source>
</evidence>
<dbReference type="PANTHER" id="PTHR43762:SF1">
    <property type="entry name" value="D-ARABINONO-1,4-LACTONE OXIDASE"/>
    <property type="match status" value="1"/>
</dbReference>
<feature type="non-terminal residue" evidence="2">
    <location>
        <position position="97"/>
    </location>
</feature>
<accession>A0ABW3MCQ7</accession>
<comment type="caution">
    <text evidence="2">The sequence shown here is derived from an EMBL/GenBank/DDBJ whole genome shotgun (WGS) entry which is preliminary data.</text>
</comment>
<keyword evidence="3" id="KW-1185">Reference proteome</keyword>
<dbReference type="PANTHER" id="PTHR43762">
    <property type="entry name" value="L-GULONOLACTONE OXIDASE"/>
    <property type="match status" value="1"/>
</dbReference>
<dbReference type="InterPro" id="IPR016167">
    <property type="entry name" value="FAD-bd_PCMH_sub1"/>
</dbReference>
<reference evidence="3" key="1">
    <citation type="journal article" date="2019" name="Int. J. Syst. Evol. Microbiol.">
        <title>The Global Catalogue of Microorganisms (GCM) 10K type strain sequencing project: providing services to taxonomists for standard genome sequencing and annotation.</title>
        <authorList>
            <consortium name="The Broad Institute Genomics Platform"/>
            <consortium name="The Broad Institute Genome Sequencing Center for Infectious Disease"/>
            <person name="Wu L."/>
            <person name="Ma J."/>
        </authorList>
    </citation>
    <scope>NUCLEOTIDE SEQUENCE [LARGE SCALE GENOMIC DNA]</scope>
    <source>
        <strain evidence="3">JCM 31486</strain>
    </source>
</reference>
<dbReference type="Proteomes" id="UP001597045">
    <property type="component" value="Unassembled WGS sequence"/>
</dbReference>
<sequence>MENWARNVTYQASEIHHPTSLTELRDLVARTDRIRALGTRHAFNRLADTNAELVSVTTLPREIELDTRAAKVKVSAGLRYADISSHVDGHALANLAS</sequence>